<evidence type="ECO:0000313" key="2">
    <source>
        <dbReference type="EMBL" id="BAR60447.1"/>
    </source>
</evidence>
<feature type="region of interest" description="Disordered" evidence="1">
    <location>
        <begin position="1"/>
        <end position="32"/>
    </location>
</feature>
<accession>A0A0E4G0I8</accession>
<gene>
    <name evidence="2" type="ORF">NK6_7296</name>
</gene>
<feature type="compositionally biased region" description="Basic and acidic residues" evidence="1">
    <location>
        <begin position="7"/>
        <end position="16"/>
    </location>
</feature>
<evidence type="ECO:0000313" key="3">
    <source>
        <dbReference type="Proteomes" id="UP000063308"/>
    </source>
</evidence>
<protein>
    <submittedName>
        <fullName evidence="2">Uncharacterized protein</fullName>
    </submittedName>
</protein>
<dbReference type="EMBL" id="AP014685">
    <property type="protein sequence ID" value="BAR60447.1"/>
    <property type="molecule type" value="Genomic_DNA"/>
</dbReference>
<reference evidence="2 3" key="1">
    <citation type="submission" date="2014-11" db="EMBL/GenBank/DDBJ databases">
        <title>Symbiosis island explosion on the genome of extra-slow-growing strains of soybean bradyrhizobia with massive insertion sequences.</title>
        <authorList>
            <person name="Iida T."/>
            <person name="Minamisawa K."/>
        </authorList>
    </citation>
    <scope>NUCLEOTIDE SEQUENCE [LARGE SCALE GENOMIC DNA]</scope>
    <source>
        <strain evidence="2 3">NK6</strain>
    </source>
</reference>
<dbReference type="AlphaFoldDB" id="A0A0E4G0I8"/>
<sequence>MGIDQGCADRRTRRQAELSGGRAGEACAEPGARRDDLGADAGVFLADEVGQPDALEELRAPAATVMGELVPLAGDGAGRALQ</sequence>
<dbReference type="Proteomes" id="UP000063308">
    <property type="component" value="Chromosome"/>
</dbReference>
<organism evidence="2 3">
    <name type="scientific">Bradyrhizobium diazoefficiens</name>
    <dbReference type="NCBI Taxonomy" id="1355477"/>
    <lineage>
        <taxon>Bacteria</taxon>
        <taxon>Pseudomonadati</taxon>
        <taxon>Pseudomonadota</taxon>
        <taxon>Alphaproteobacteria</taxon>
        <taxon>Hyphomicrobiales</taxon>
        <taxon>Nitrobacteraceae</taxon>
        <taxon>Bradyrhizobium</taxon>
    </lineage>
</organism>
<name>A0A0E4G0I8_9BRAD</name>
<evidence type="ECO:0000256" key="1">
    <source>
        <dbReference type="SAM" id="MobiDB-lite"/>
    </source>
</evidence>
<proteinExistence type="predicted"/>